<keyword evidence="12" id="KW-0472">Membrane</keyword>
<evidence type="ECO:0000256" key="2">
    <source>
        <dbReference type="ARBA" id="ARBA00022527"/>
    </source>
</evidence>
<evidence type="ECO:0000256" key="12">
    <source>
        <dbReference type="ARBA" id="ARBA00023136"/>
    </source>
</evidence>
<comment type="subcellular location">
    <subcellularLocation>
        <location evidence="1">Membrane</location>
        <topology evidence="1">Single-pass membrane protein</topology>
    </subcellularLocation>
</comment>
<dbReference type="FunFam" id="3.30.200.20:FF:000225">
    <property type="entry name" value="cold-responsive protein kinase 1"/>
    <property type="match status" value="1"/>
</dbReference>
<evidence type="ECO:0000259" key="17">
    <source>
        <dbReference type="PROSITE" id="PS50011"/>
    </source>
</evidence>
<evidence type="ECO:0000256" key="9">
    <source>
        <dbReference type="ARBA" id="ARBA00022777"/>
    </source>
</evidence>
<evidence type="ECO:0000256" key="15">
    <source>
        <dbReference type="PROSITE-ProRule" id="PRU10141"/>
    </source>
</evidence>
<comment type="similarity">
    <text evidence="16">Belongs to the protein kinase superfamily.</text>
</comment>
<keyword evidence="11" id="KW-1133">Transmembrane helix</keyword>
<dbReference type="CDD" id="cd14066">
    <property type="entry name" value="STKc_IRAK"/>
    <property type="match status" value="1"/>
</dbReference>
<evidence type="ECO:0000256" key="4">
    <source>
        <dbReference type="ARBA" id="ARBA00022679"/>
    </source>
</evidence>
<evidence type="ECO:0000313" key="19">
    <source>
        <dbReference type="Proteomes" id="UP001054252"/>
    </source>
</evidence>
<organism evidence="18 19">
    <name type="scientific">Rubroshorea leprosula</name>
    <dbReference type="NCBI Taxonomy" id="152421"/>
    <lineage>
        <taxon>Eukaryota</taxon>
        <taxon>Viridiplantae</taxon>
        <taxon>Streptophyta</taxon>
        <taxon>Embryophyta</taxon>
        <taxon>Tracheophyta</taxon>
        <taxon>Spermatophyta</taxon>
        <taxon>Magnoliopsida</taxon>
        <taxon>eudicotyledons</taxon>
        <taxon>Gunneridae</taxon>
        <taxon>Pentapetalae</taxon>
        <taxon>rosids</taxon>
        <taxon>malvids</taxon>
        <taxon>Malvales</taxon>
        <taxon>Dipterocarpaceae</taxon>
        <taxon>Rubroshorea</taxon>
    </lineage>
</organism>
<dbReference type="GO" id="GO:0005524">
    <property type="term" value="F:ATP binding"/>
    <property type="evidence" value="ECO:0007669"/>
    <property type="project" value="UniProtKB-UniRule"/>
</dbReference>
<dbReference type="InterPro" id="IPR017441">
    <property type="entry name" value="Protein_kinase_ATP_BS"/>
</dbReference>
<dbReference type="PANTHER" id="PTHR47973">
    <property type="entry name" value="CYSTEINE-RICH RECEPTOR-LIKE PROTEIN KINASE 3"/>
    <property type="match status" value="1"/>
</dbReference>
<evidence type="ECO:0000256" key="8">
    <source>
        <dbReference type="ARBA" id="ARBA00022741"/>
    </source>
</evidence>
<dbReference type="Proteomes" id="UP001054252">
    <property type="component" value="Unassembled WGS sequence"/>
</dbReference>
<dbReference type="PROSITE" id="PS00107">
    <property type="entry name" value="PROTEIN_KINASE_ATP"/>
    <property type="match status" value="1"/>
</dbReference>
<dbReference type="PROSITE" id="PS00108">
    <property type="entry name" value="PROTEIN_KINASE_ST"/>
    <property type="match status" value="1"/>
</dbReference>
<dbReference type="FunFam" id="1.10.510.10:FF:000044">
    <property type="entry name" value="Putative LRR receptor-like serine/threonine-protein kinase"/>
    <property type="match status" value="1"/>
</dbReference>
<dbReference type="EMBL" id="BPVZ01000018">
    <property type="protein sequence ID" value="GKV02082.1"/>
    <property type="molecule type" value="Genomic_DNA"/>
</dbReference>
<dbReference type="SUPFAM" id="SSF56112">
    <property type="entry name" value="Protein kinase-like (PK-like)"/>
    <property type="match status" value="1"/>
</dbReference>
<protein>
    <recommendedName>
        <fullName evidence="17">Protein kinase domain-containing protein</fullName>
    </recommendedName>
</protein>
<dbReference type="InterPro" id="IPR008271">
    <property type="entry name" value="Ser/Thr_kinase_AS"/>
</dbReference>
<keyword evidence="8 15" id="KW-0547">Nucleotide-binding</keyword>
<keyword evidence="10 15" id="KW-0067">ATP-binding</keyword>
<dbReference type="Gene3D" id="1.10.510.10">
    <property type="entry name" value="Transferase(Phosphotransferase) domain 1"/>
    <property type="match status" value="1"/>
</dbReference>
<dbReference type="Pfam" id="PF07714">
    <property type="entry name" value="PK_Tyr_Ser-Thr"/>
    <property type="match status" value="1"/>
</dbReference>
<dbReference type="GO" id="GO:0016020">
    <property type="term" value="C:membrane"/>
    <property type="evidence" value="ECO:0007669"/>
    <property type="project" value="UniProtKB-SubCell"/>
</dbReference>
<dbReference type="AlphaFoldDB" id="A0AAV5ITH5"/>
<dbReference type="Gene3D" id="3.30.200.20">
    <property type="entry name" value="Phosphorylase Kinase, domain 1"/>
    <property type="match status" value="1"/>
</dbReference>
<name>A0AAV5ITH5_9ROSI</name>
<dbReference type="InterPro" id="IPR000719">
    <property type="entry name" value="Prot_kinase_dom"/>
</dbReference>
<evidence type="ECO:0000256" key="16">
    <source>
        <dbReference type="RuleBase" id="RU000304"/>
    </source>
</evidence>
<evidence type="ECO:0000256" key="3">
    <source>
        <dbReference type="ARBA" id="ARBA00022553"/>
    </source>
</evidence>
<keyword evidence="6" id="KW-0732">Signal</keyword>
<keyword evidence="2 16" id="KW-0723">Serine/threonine-protein kinase</keyword>
<reference evidence="18 19" key="1">
    <citation type="journal article" date="2021" name="Commun. Biol.">
        <title>The genome of Shorea leprosula (Dipterocarpaceae) highlights the ecological relevance of drought in aseasonal tropical rainforests.</title>
        <authorList>
            <person name="Ng K.K.S."/>
            <person name="Kobayashi M.J."/>
            <person name="Fawcett J.A."/>
            <person name="Hatakeyama M."/>
            <person name="Paape T."/>
            <person name="Ng C.H."/>
            <person name="Ang C.C."/>
            <person name="Tnah L.H."/>
            <person name="Lee C.T."/>
            <person name="Nishiyama T."/>
            <person name="Sese J."/>
            <person name="O'Brien M.J."/>
            <person name="Copetti D."/>
            <person name="Mohd Noor M.I."/>
            <person name="Ong R.C."/>
            <person name="Putra M."/>
            <person name="Sireger I.Z."/>
            <person name="Indrioko S."/>
            <person name="Kosugi Y."/>
            <person name="Izuno A."/>
            <person name="Isagi Y."/>
            <person name="Lee S.L."/>
            <person name="Shimizu K.K."/>
        </authorList>
    </citation>
    <scope>NUCLEOTIDE SEQUENCE [LARGE SCALE GENOMIC DNA]</scope>
    <source>
        <strain evidence="18">214</strain>
    </source>
</reference>
<evidence type="ECO:0000256" key="1">
    <source>
        <dbReference type="ARBA" id="ARBA00004167"/>
    </source>
</evidence>
<evidence type="ECO:0000256" key="10">
    <source>
        <dbReference type="ARBA" id="ARBA00022840"/>
    </source>
</evidence>
<keyword evidence="19" id="KW-1185">Reference proteome</keyword>
<keyword evidence="5" id="KW-0812">Transmembrane</keyword>
<dbReference type="SMART" id="SM00220">
    <property type="entry name" value="S_TKc"/>
    <property type="match status" value="1"/>
</dbReference>
<keyword evidence="13" id="KW-0675">Receptor</keyword>
<evidence type="ECO:0000313" key="18">
    <source>
        <dbReference type="EMBL" id="GKV02082.1"/>
    </source>
</evidence>
<keyword evidence="3" id="KW-0597">Phosphoprotein</keyword>
<keyword evidence="14" id="KW-0325">Glycoprotein</keyword>
<evidence type="ECO:0000256" key="5">
    <source>
        <dbReference type="ARBA" id="ARBA00022692"/>
    </source>
</evidence>
<keyword evidence="9" id="KW-0418">Kinase</keyword>
<keyword evidence="7" id="KW-0677">Repeat</keyword>
<gene>
    <name evidence="18" type="ORF">SLEP1_g14562</name>
</gene>
<keyword evidence="4" id="KW-0808">Transferase</keyword>
<evidence type="ECO:0000256" key="14">
    <source>
        <dbReference type="ARBA" id="ARBA00023180"/>
    </source>
</evidence>
<evidence type="ECO:0000256" key="13">
    <source>
        <dbReference type="ARBA" id="ARBA00023170"/>
    </source>
</evidence>
<dbReference type="PROSITE" id="PS50011">
    <property type="entry name" value="PROTEIN_KINASE_DOM"/>
    <property type="match status" value="1"/>
</dbReference>
<dbReference type="GO" id="GO:0004674">
    <property type="term" value="F:protein serine/threonine kinase activity"/>
    <property type="evidence" value="ECO:0007669"/>
    <property type="project" value="UniProtKB-KW"/>
</dbReference>
<sequence>MTLANIWYDQELNFSEFLILSNLCTLKWLEEKSIYSHTWTKGSSHPLARLPFCMFYVHRGVPNVNSFIPEVSGIQNTTLFTYKELKVATGNFHPSNKIGEGGFGVVYRGTLRDGTEAAIKVLSADSKQGVKEFLTEIEIIADIVHENLVKLYGCCVEGKHRILVYGYLENNSLTQTLLGGRRSNIQFSWQTRCNICIGVAKGLAFLHEEVRPRIIHRDIKASNVLLDKNLMPKISDFGLAKLFPDDLTHISTRVAGTVGYLAPEYAIQAQLTRKADIYSFGVLLLEIVSGRSHTDRRLPVAEQYLLEKAWELYESGKLMELADTSLNGEYNAEEALRYLKIGLICTQDKPRLRPLMSKVVKMLAGDIELNNQEITRPGLLSDFMFLRADKGRKGNMKNSSYTISEGTSRLNLSSLPENMDTSFATMTFTSIDDRSD</sequence>
<feature type="binding site" evidence="15">
    <location>
        <position position="120"/>
    </location>
    <ligand>
        <name>ATP</name>
        <dbReference type="ChEBI" id="CHEBI:30616"/>
    </ligand>
</feature>
<proteinExistence type="inferred from homology"/>
<evidence type="ECO:0000256" key="11">
    <source>
        <dbReference type="ARBA" id="ARBA00022989"/>
    </source>
</evidence>
<comment type="caution">
    <text evidence="18">The sequence shown here is derived from an EMBL/GenBank/DDBJ whole genome shotgun (WGS) entry which is preliminary data.</text>
</comment>
<dbReference type="InterPro" id="IPR011009">
    <property type="entry name" value="Kinase-like_dom_sf"/>
</dbReference>
<evidence type="ECO:0000256" key="6">
    <source>
        <dbReference type="ARBA" id="ARBA00022729"/>
    </source>
</evidence>
<dbReference type="InterPro" id="IPR001245">
    <property type="entry name" value="Ser-Thr/Tyr_kinase_cat_dom"/>
</dbReference>
<feature type="domain" description="Protein kinase" evidence="17">
    <location>
        <begin position="92"/>
        <end position="369"/>
    </location>
</feature>
<dbReference type="InterPro" id="IPR052059">
    <property type="entry name" value="CR_Ser/Thr_kinase"/>
</dbReference>
<evidence type="ECO:0000256" key="7">
    <source>
        <dbReference type="ARBA" id="ARBA00022737"/>
    </source>
</evidence>
<accession>A0AAV5ITH5</accession>